<organism evidence="11 12">
    <name type="scientific">Sulfidibacter corallicola</name>
    <dbReference type="NCBI Taxonomy" id="2818388"/>
    <lineage>
        <taxon>Bacteria</taxon>
        <taxon>Pseudomonadati</taxon>
        <taxon>Acidobacteriota</taxon>
        <taxon>Holophagae</taxon>
        <taxon>Acanthopleuribacterales</taxon>
        <taxon>Acanthopleuribacteraceae</taxon>
        <taxon>Sulfidibacter</taxon>
    </lineage>
</organism>
<evidence type="ECO:0000256" key="2">
    <source>
        <dbReference type="ARBA" id="ARBA00022448"/>
    </source>
</evidence>
<dbReference type="GO" id="GO:0006811">
    <property type="term" value="P:monoatomic ion transport"/>
    <property type="evidence" value="ECO:0007669"/>
    <property type="project" value="UniProtKB-KW"/>
</dbReference>
<evidence type="ECO:0000256" key="1">
    <source>
        <dbReference type="ARBA" id="ARBA00004651"/>
    </source>
</evidence>
<reference evidence="11" key="1">
    <citation type="submission" date="2021-03" db="EMBL/GenBank/DDBJ databases">
        <title>Acanthopleuribacteraceae sp. M133.</title>
        <authorList>
            <person name="Wang G."/>
        </authorList>
    </citation>
    <scope>NUCLEOTIDE SEQUENCE</scope>
    <source>
        <strain evidence="11">M133</strain>
    </source>
</reference>
<feature type="transmembrane region" description="Helical" evidence="10">
    <location>
        <begin position="194"/>
        <end position="214"/>
    </location>
</feature>
<keyword evidence="12" id="KW-1185">Reference proteome</keyword>
<name>A0A8A4TRJ5_SULCO</name>
<feature type="transmembrane region" description="Helical" evidence="10">
    <location>
        <begin position="417"/>
        <end position="436"/>
    </location>
</feature>
<keyword evidence="6 10" id="KW-1133">Transmembrane helix</keyword>
<evidence type="ECO:0000313" key="12">
    <source>
        <dbReference type="Proteomes" id="UP000663929"/>
    </source>
</evidence>
<dbReference type="InterPro" id="IPR050222">
    <property type="entry name" value="MATE_MdtK"/>
</dbReference>
<evidence type="ECO:0000256" key="4">
    <source>
        <dbReference type="ARBA" id="ARBA00022475"/>
    </source>
</evidence>
<feature type="transmembrane region" description="Helical" evidence="10">
    <location>
        <begin position="50"/>
        <end position="73"/>
    </location>
</feature>
<dbReference type="Pfam" id="PF01554">
    <property type="entry name" value="MatE"/>
    <property type="match status" value="2"/>
</dbReference>
<feature type="transmembrane region" description="Helical" evidence="10">
    <location>
        <begin position="252"/>
        <end position="272"/>
    </location>
</feature>
<dbReference type="Proteomes" id="UP000663929">
    <property type="component" value="Chromosome"/>
</dbReference>
<accession>A0A8A4TRJ5</accession>
<keyword evidence="5 10" id="KW-0812">Transmembrane</keyword>
<dbReference type="GO" id="GO:0015297">
    <property type="term" value="F:antiporter activity"/>
    <property type="evidence" value="ECO:0007669"/>
    <property type="project" value="UniProtKB-KW"/>
</dbReference>
<keyword evidence="2" id="KW-0813">Transport</keyword>
<dbReference type="PANTHER" id="PTHR43298">
    <property type="entry name" value="MULTIDRUG RESISTANCE PROTEIN NORM-RELATED"/>
    <property type="match status" value="1"/>
</dbReference>
<dbReference type="GO" id="GO:0042910">
    <property type="term" value="F:xenobiotic transmembrane transporter activity"/>
    <property type="evidence" value="ECO:0007669"/>
    <property type="project" value="InterPro"/>
</dbReference>
<evidence type="ECO:0000256" key="7">
    <source>
        <dbReference type="ARBA" id="ARBA00023065"/>
    </source>
</evidence>
<feature type="transmembrane region" description="Helical" evidence="10">
    <location>
        <begin position="321"/>
        <end position="343"/>
    </location>
</feature>
<dbReference type="InterPro" id="IPR048279">
    <property type="entry name" value="MdtK-like"/>
</dbReference>
<keyword evidence="4" id="KW-1003">Cell membrane</keyword>
<feature type="transmembrane region" description="Helical" evidence="10">
    <location>
        <begin position="93"/>
        <end position="112"/>
    </location>
</feature>
<evidence type="ECO:0000256" key="6">
    <source>
        <dbReference type="ARBA" id="ARBA00022989"/>
    </source>
</evidence>
<keyword evidence="8 10" id="KW-0472">Membrane</keyword>
<dbReference type="EMBL" id="CP071793">
    <property type="protein sequence ID" value="QTD52143.1"/>
    <property type="molecule type" value="Genomic_DNA"/>
</dbReference>
<evidence type="ECO:0000256" key="9">
    <source>
        <dbReference type="ARBA" id="ARBA00031636"/>
    </source>
</evidence>
<gene>
    <name evidence="11" type="ORF">J3U87_06680</name>
</gene>
<dbReference type="KEGG" id="scor:J3U87_06680"/>
<dbReference type="RefSeq" id="WP_237382252.1">
    <property type="nucleotide sequence ID" value="NZ_CP071793.1"/>
</dbReference>
<dbReference type="CDD" id="cd13133">
    <property type="entry name" value="MATE_like_7"/>
    <property type="match status" value="1"/>
</dbReference>
<feature type="transmembrane region" description="Helical" evidence="10">
    <location>
        <begin position="355"/>
        <end position="376"/>
    </location>
</feature>
<feature type="transmembrane region" description="Helical" evidence="10">
    <location>
        <begin position="132"/>
        <end position="152"/>
    </location>
</feature>
<evidence type="ECO:0000256" key="8">
    <source>
        <dbReference type="ARBA" id="ARBA00023136"/>
    </source>
</evidence>
<evidence type="ECO:0000313" key="11">
    <source>
        <dbReference type="EMBL" id="QTD52143.1"/>
    </source>
</evidence>
<keyword evidence="7" id="KW-0406">Ion transport</keyword>
<evidence type="ECO:0000256" key="10">
    <source>
        <dbReference type="SAM" id="Phobius"/>
    </source>
</evidence>
<comment type="subcellular location">
    <subcellularLocation>
        <location evidence="1">Cell membrane</location>
        <topology evidence="1">Multi-pass membrane protein</topology>
    </subcellularLocation>
</comment>
<dbReference type="NCBIfam" id="TIGR00797">
    <property type="entry name" value="matE"/>
    <property type="match status" value="1"/>
</dbReference>
<feature type="transmembrane region" description="Helical" evidence="10">
    <location>
        <begin position="278"/>
        <end position="301"/>
    </location>
</feature>
<keyword evidence="3" id="KW-0050">Antiport</keyword>
<evidence type="ECO:0000256" key="3">
    <source>
        <dbReference type="ARBA" id="ARBA00022449"/>
    </source>
</evidence>
<protein>
    <recommendedName>
        <fullName evidence="9">Multidrug-efflux transporter</fullName>
    </recommendedName>
</protein>
<dbReference type="AlphaFoldDB" id="A0A8A4TRJ5"/>
<feature type="transmembrane region" description="Helical" evidence="10">
    <location>
        <begin position="164"/>
        <end position="188"/>
    </location>
</feature>
<dbReference type="InterPro" id="IPR002528">
    <property type="entry name" value="MATE_fam"/>
</dbReference>
<dbReference type="GO" id="GO:0005886">
    <property type="term" value="C:plasma membrane"/>
    <property type="evidence" value="ECO:0007669"/>
    <property type="project" value="UniProtKB-SubCell"/>
</dbReference>
<dbReference type="PANTHER" id="PTHR43298:SF2">
    <property type="entry name" value="FMN_FAD EXPORTER YEEO-RELATED"/>
    <property type="match status" value="1"/>
</dbReference>
<proteinExistence type="predicted"/>
<dbReference type="PIRSF" id="PIRSF006603">
    <property type="entry name" value="DinF"/>
    <property type="match status" value="1"/>
</dbReference>
<evidence type="ECO:0000256" key="5">
    <source>
        <dbReference type="ARBA" id="ARBA00022692"/>
    </source>
</evidence>
<feature type="transmembrane region" description="Helical" evidence="10">
    <location>
        <begin position="388"/>
        <end position="411"/>
    </location>
</feature>
<sequence length="448" mass="49091">MSTLTPTYSRERFQAIGRLSAPIILGMGSQNVMNLIDTMMVGTLGKESQGAVGIASMALWVVTSIIQGIGPAVQAVTARRLGEKQFQRLHESIVNALYFIVLLGIPYSWLLIELIPDLFGYLSSDPEVQRVGTSYATIRLVTVVFIGINFSFRGYFNGRKLSILYMQTLLMMHPINILLNYLLIFGAWGFPKLGADGAALGTAIATVLGSMNYLRLLTKHRNEGFSLSPRVLSGNILTSMLRLAIPNCLQSFTLSMGFLIFFRITAMVGTAALAANTILINLALTCILIALGLGIATITLVGNAIGEKRPDEAKRWVKATLTIACISLGVFGLVLAAAPAFWVDFFTDDPEVIRIAVIPLILLGLSQPWDAAAIILMHAHLGGGASKAVMAISFVNQWLVFLPGCFVWVAFFDGNLLHLWICMISYRFLLFLSFLVSMKLGFWIRWNL</sequence>